<dbReference type="EMBL" id="AMSG01000007">
    <property type="protein sequence ID" value="EKF55481.1"/>
    <property type="molecule type" value="Genomic_DNA"/>
</dbReference>
<comment type="caution">
    <text evidence="2">The sequence shown here is derived from an EMBL/GenBank/DDBJ whole genome shotgun (WGS) entry which is preliminary data.</text>
</comment>
<gene>
    <name evidence="2" type="ORF">I215_07222</name>
</gene>
<accession>K2Q3N7</accession>
<feature type="chain" id="PRO_5003863408" evidence="1">
    <location>
        <begin position="21"/>
        <end position="381"/>
    </location>
</feature>
<dbReference type="InterPro" id="IPR050583">
    <property type="entry name" value="Mycobacterial_A85_antigen"/>
</dbReference>
<name>K2Q3N7_9FLAO</name>
<evidence type="ECO:0000313" key="3">
    <source>
        <dbReference type="Proteomes" id="UP000007364"/>
    </source>
</evidence>
<evidence type="ECO:0000256" key="1">
    <source>
        <dbReference type="SAM" id="SignalP"/>
    </source>
</evidence>
<dbReference type="Gene3D" id="1.25.40.10">
    <property type="entry name" value="Tetratricopeptide repeat domain"/>
    <property type="match status" value="1"/>
</dbReference>
<dbReference type="Proteomes" id="UP000007364">
    <property type="component" value="Unassembled WGS sequence"/>
</dbReference>
<dbReference type="PANTHER" id="PTHR48098:SF6">
    <property type="entry name" value="FERRI-BACILLIBACTIN ESTERASE BESA"/>
    <property type="match status" value="1"/>
</dbReference>
<dbReference type="STRING" id="555500.I215_07222"/>
<dbReference type="OrthoDB" id="1142077at2"/>
<dbReference type="InterPro" id="IPR000801">
    <property type="entry name" value="Esterase-like"/>
</dbReference>
<dbReference type="InterPro" id="IPR011990">
    <property type="entry name" value="TPR-like_helical_dom_sf"/>
</dbReference>
<dbReference type="eggNOG" id="COG2382">
    <property type="taxonomic scope" value="Bacteria"/>
</dbReference>
<dbReference type="PATRIC" id="fig|555500.3.peg.1497"/>
<dbReference type="Pfam" id="PF00756">
    <property type="entry name" value="Esterase"/>
    <property type="match status" value="1"/>
</dbReference>
<dbReference type="PANTHER" id="PTHR48098">
    <property type="entry name" value="ENTEROCHELIN ESTERASE-RELATED"/>
    <property type="match status" value="1"/>
</dbReference>
<dbReference type="GO" id="GO:0016787">
    <property type="term" value="F:hydrolase activity"/>
    <property type="evidence" value="ECO:0007669"/>
    <property type="project" value="UniProtKB-KW"/>
</dbReference>
<evidence type="ECO:0000313" key="2">
    <source>
        <dbReference type="EMBL" id="EKF55481.1"/>
    </source>
</evidence>
<feature type="signal peptide" evidence="1">
    <location>
        <begin position="1"/>
        <end position="20"/>
    </location>
</feature>
<keyword evidence="3" id="KW-1185">Reference proteome</keyword>
<proteinExistence type="predicted"/>
<dbReference type="AlphaFoldDB" id="K2Q3N7"/>
<sequence>MKKNALASILILLCTYFSLAQVTSTSIESIKLAEKRNIKLYVPEDYSPEKTYPLVVVLDADYLFDITVGNVKFYTHKDKMPQCIIVGIDQGQSRYEDCYYNPDSGFPDKKGNAFFEFIGMELIPMVAKNYNLANFKAIIGHGITANFTNYFLFKKSPLFNAYIELSPSFAPLMESKVPKRLSELEQMVFYYLATANEDETENQQRIEVFHNQTKGYNNDQLHFYYNNFQNADHYSVASFGIPIAFDQFFKVYKPISVKEYKQEILTYNGPIIEYLTEKYATIETLFGFKKQVSLNDMMAIYAGAKKKEDLESIKELSKIAKSEYPNTMLGFFWEAEYLEQLGEPKKALRTYEKAFGMSEIDFATKDLALERMESLKADFGW</sequence>
<keyword evidence="2" id="KW-0378">Hydrolase</keyword>
<keyword evidence="1" id="KW-0732">Signal</keyword>
<dbReference type="SUPFAM" id="SSF53474">
    <property type="entry name" value="alpha/beta-Hydrolases"/>
    <property type="match status" value="1"/>
</dbReference>
<organism evidence="2 3">
    <name type="scientific">Galbibacter marinus</name>
    <dbReference type="NCBI Taxonomy" id="555500"/>
    <lineage>
        <taxon>Bacteria</taxon>
        <taxon>Pseudomonadati</taxon>
        <taxon>Bacteroidota</taxon>
        <taxon>Flavobacteriia</taxon>
        <taxon>Flavobacteriales</taxon>
        <taxon>Flavobacteriaceae</taxon>
        <taxon>Galbibacter</taxon>
    </lineage>
</organism>
<dbReference type="Gene3D" id="3.40.50.1820">
    <property type="entry name" value="alpha/beta hydrolase"/>
    <property type="match status" value="1"/>
</dbReference>
<protein>
    <submittedName>
        <fullName evidence="2">Putative hydrolase</fullName>
    </submittedName>
</protein>
<reference evidence="2 3" key="1">
    <citation type="journal article" date="2012" name="J. Bacteriol.">
        <title>Genome Sequence of Galbibacter marinum Type Strain ck-I2-15.</title>
        <authorList>
            <person name="Lai Q."/>
            <person name="Li C."/>
            <person name="Shao Z."/>
        </authorList>
    </citation>
    <scope>NUCLEOTIDE SEQUENCE [LARGE SCALE GENOMIC DNA]</scope>
    <source>
        <strain evidence="3">ck-I2-15</strain>
    </source>
</reference>
<dbReference type="InterPro" id="IPR029058">
    <property type="entry name" value="AB_hydrolase_fold"/>
</dbReference>
<dbReference type="RefSeq" id="WP_008991306.1">
    <property type="nucleotide sequence ID" value="NZ_AMSG01000007.1"/>
</dbReference>